<dbReference type="EMBL" id="SZYD01000001">
    <property type="protein sequence ID" value="KAD7477639.1"/>
    <property type="molecule type" value="Genomic_DNA"/>
</dbReference>
<dbReference type="Proteomes" id="UP000326396">
    <property type="component" value="Linkage Group LG1"/>
</dbReference>
<feature type="domain" description="Late embryogenesis abundant protein LEA-2 subgroup" evidence="7">
    <location>
        <begin position="125"/>
        <end position="228"/>
    </location>
</feature>
<evidence type="ECO:0000256" key="5">
    <source>
        <dbReference type="SAM" id="MobiDB-lite"/>
    </source>
</evidence>
<keyword evidence="9" id="KW-1185">Reference proteome</keyword>
<dbReference type="InterPro" id="IPR004864">
    <property type="entry name" value="LEA_2"/>
</dbReference>
<dbReference type="PANTHER" id="PTHR31234:SF72">
    <property type="entry name" value="NDR1_HIN1-LIKE PROTEIN 6"/>
    <property type="match status" value="1"/>
</dbReference>
<evidence type="ECO:0000313" key="8">
    <source>
        <dbReference type="EMBL" id="KAD7477639.1"/>
    </source>
</evidence>
<reference evidence="8 9" key="1">
    <citation type="submission" date="2019-05" db="EMBL/GenBank/DDBJ databases">
        <title>Mikania micrantha, genome provides insights into the molecular mechanism of rapid growth.</title>
        <authorList>
            <person name="Liu B."/>
        </authorList>
    </citation>
    <scope>NUCLEOTIDE SEQUENCE [LARGE SCALE GENOMIC DNA]</scope>
    <source>
        <strain evidence="8">NLD-2019</strain>
        <tissue evidence="8">Leaf</tissue>
    </source>
</reference>
<evidence type="ECO:0000256" key="3">
    <source>
        <dbReference type="ARBA" id="ARBA00022989"/>
    </source>
</evidence>
<comment type="caution">
    <text evidence="8">The sequence shown here is derived from an EMBL/GenBank/DDBJ whole genome shotgun (WGS) entry which is preliminary data.</text>
</comment>
<proteinExistence type="predicted"/>
<dbReference type="GO" id="GO:0005886">
    <property type="term" value="C:plasma membrane"/>
    <property type="evidence" value="ECO:0007669"/>
    <property type="project" value="TreeGrafter"/>
</dbReference>
<gene>
    <name evidence="8" type="ORF">E3N88_00775</name>
</gene>
<evidence type="ECO:0000256" key="4">
    <source>
        <dbReference type="ARBA" id="ARBA00023136"/>
    </source>
</evidence>
<evidence type="ECO:0000313" key="9">
    <source>
        <dbReference type="Proteomes" id="UP000326396"/>
    </source>
</evidence>
<dbReference type="GO" id="GO:0098542">
    <property type="term" value="P:defense response to other organism"/>
    <property type="evidence" value="ECO:0007669"/>
    <property type="project" value="InterPro"/>
</dbReference>
<evidence type="ECO:0000256" key="2">
    <source>
        <dbReference type="ARBA" id="ARBA00022692"/>
    </source>
</evidence>
<organism evidence="8 9">
    <name type="scientific">Mikania micrantha</name>
    <name type="common">bitter vine</name>
    <dbReference type="NCBI Taxonomy" id="192012"/>
    <lineage>
        <taxon>Eukaryota</taxon>
        <taxon>Viridiplantae</taxon>
        <taxon>Streptophyta</taxon>
        <taxon>Embryophyta</taxon>
        <taxon>Tracheophyta</taxon>
        <taxon>Spermatophyta</taxon>
        <taxon>Magnoliopsida</taxon>
        <taxon>eudicotyledons</taxon>
        <taxon>Gunneridae</taxon>
        <taxon>Pentapetalae</taxon>
        <taxon>asterids</taxon>
        <taxon>campanulids</taxon>
        <taxon>Asterales</taxon>
        <taxon>Asteraceae</taxon>
        <taxon>Asteroideae</taxon>
        <taxon>Heliantheae alliance</taxon>
        <taxon>Eupatorieae</taxon>
        <taxon>Mikania</taxon>
    </lineage>
</organism>
<dbReference type="Pfam" id="PF03168">
    <property type="entry name" value="LEA_2"/>
    <property type="match status" value="1"/>
</dbReference>
<evidence type="ECO:0000256" key="1">
    <source>
        <dbReference type="ARBA" id="ARBA00004167"/>
    </source>
</evidence>
<comment type="subcellular location">
    <subcellularLocation>
        <location evidence="1">Membrane</location>
        <topology evidence="1">Single-pass membrane protein</topology>
    </subcellularLocation>
</comment>
<dbReference type="PANTHER" id="PTHR31234">
    <property type="entry name" value="LATE EMBRYOGENESIS ABUNDANT (LEA) HYDROXYPROLINE-RICH GLYCOPROTEIN FAMILY"/>
    <property type="match status" value="1"/>
</dbReference>
<protein>
    <recommendedName>
        <fullName evidence="7">Late embryogenesis abundant protein LEA-2 subgroup domain-containing protein</fullName>
    </recommendedName>
</protein>
<dbReference type="InterPro" id="IPR044839">
    <property type="entry name" value="NDR1-like"/>
</dbReference>
<dbReference type="AlphaFoldDB" id="A0A5N6PZ37"/>
<evidence type="ECO:0000256" key="6">
    <source>
        <dbReference type="SAM" id="Phobius"/>
    </source>
</evidence>
<keyword evidence="4 6" id="KW-0472">Membrane</keyword>
<feature type="region of interest" description="Disordered" evidence="5">
    <location>
        <begin position="1"/>
        <end position="24"/>
    </location>
</feature>
<accession>A0A5N6PZ37</accession>
<keyword evidence="2 6" id="KW-0812">Transmembrane</keyword>
<keyword evidence="3 6" id="KW-1133">Transmembrane helix</keyword>
<sequence length="253" mass="28365">MSDHSDQPQPESVKPPPSDDKPLLPQGTYIIQIPKDQIYRIPPPENSRKMLKLARQKPHRSFCRRCFCWTLATAFILLVLLSISAGVLYLIFRPEKLKYTIDSVSINGINLTSSTPINPRLTVGIRAENPNDKLSVFYVGKGSSVIVNYAGVKLCDGQLPAFEQPANNVTVIQTALRGSNIVLARDVHSRLVEQERERHVPLKVKVKAPVKIKIGAVKTWEITVTVKCDVAVDRLIQKSMIVSKSCNYRVVLW</sequence>
<feature type="transmembrane region" description="Helical" evidence="6">
    <location>
        <begin position="66"/>
        <end position="92"/>
    </location>
</feature>
<dbReference type="OrthoDB" id="1849707at2759"/>
<name>A0A5N6PZ37_9ASTR</name>
<evidence type="ECO:0000259" key="7">
    <source>
        <dbReference type="Pfam" id="PF03168"/>
    </source>
</evidence>